<feature type="transmembrane region" description="Helical" evidence="1">
    <location>
        <begin position="157"/>
        <end position="177"/>
    </location>
</feature>
<evidence type="ECO:0000313" key="2">
    <source>
        <dbReference type="EMBL" id="CAH1209708.1"/>
    </source>
</evidence>
<name>A0ABN8GNH6_9BACL</name>
<feature type="transmembrane region" description="Helical" evidence="1">
    <location>
        <begin position="12"/>
        <end position="33"/>
    </location>
</feature>
<keyword evidence="1" id="KW-0472">Membrane</keyword>
<feature type="transmembrane region" description="Helical" evidence="1">
    <location>
        <begin position="91"/>
        <end position="112"/>
    </location>
</feature>
<protein>
    <recommendedName>
        <fullName evidence="4">ABC transporter permease</fullName>
    </recommendedName>
</protein>
<feature type="transmembrane region" description="Helical" evidence="1">
    <location>
        <begin position="189"/>
        <end position="211"/>
    </location>
</feature>
<sequence>MGLLGLNLKLVSSSLVWAAAGIAVLQVLIVLLLEPWQIVEKTELLHIERIYEYMFPLVAIFVMSQLFAEELEPEVSGWLMSLPFRSWKLLLYRYLLGMGMLAVLYLAGIMIIHYSVLPIPLQTFTYHVLPPALWLGHLAMLSSLIGRSDVIGLGVPMFYWVLETLTTGIMTGELYLFSDGFQEESAALVWNRNMLLALCAMALILSLLVFARRSYYIRR</sequence>
<evidence type="ECO:0000256" key="1">
    <source>
        <dbReference type="SAM" id="Phobius"/>
    </source>
</evidence>
<evidence type="ECO:0008006" key="4">
    <source>
        <dbReference type="Google" id="ProtNLM"/>
    </source>
</evidence>
<dbReference type="RefSeq" id="WP_236343458.1">
    <property type="nucleotide sequence ID" value="NZ_CAKMMF010000016.1"/>
</dbReference>
<reference evidence="2" key="1">
    <citation type="submission" date="2022-01" db="EMBL/GenBank/DDBJ databases">
        <authorList>
            <person name="Criscuolo A."/>
        </authorList>
    </citation>
    <scope>NUCLEOTIDE SEQUENCE</scope>
    <source>
        <strain evidence="2">CIP111893</strain>
    </source>
</reference>
<dbReference type="EMBL" id="CAKMMF010000016">
    <property type="protein sequence ID" value="CAH1209708.1"/>
    <property type="molecule type" value="Genomic_DNA"/>
</dbReference>
<evidence type="ECO:0000313" key="3">
    <source>
        <dbReference type="Proteomes" id="UP000838686"/>
    </source>
</evidence>
<proteinExistence type="predicted"/>
<dbReference type="Proteomes" id="UP000838686">
    <property type="component" value="Unassembled WGS sequence"/>
</dbReference>
<organism evidence="2 3">
    <name type="scientific">Paenibacillus plantiphilus</name>
    <dbReference type="NCBI Taxonomy" id="2905650"/>
    <lineage>
        <taxon>Bacteria</taxon>
        <taxon>Bacillati</taxon>
        <taxon>Bacillota</taxon>
        <taxon>Bacilli</taxon>
        <taxon>Bacillales</taxon>
        <taxon>Paenibacillaceae</taxon>
        <taxon>Paenibacillus</taxon>
    </lineage>
</organism>
<comment type="caution">
    <text evidence="2">The sequence shown here is derived from an EMBL/GenBank/DDBJ whole genome shotgun (WGS) entry which is preliminary data.</text>
</comment>
<feature type="transmembrane region" description="Helical" evidence="1">
    <location>
        <begin position="124"/>
        <end position="145"/>
    </location>
</feature>
<gene>
    <name evidence="2" type="ORF">PAECIP111893_03104</name>
</gene>
<accession>A0ABN8GNH6</accession>
<keyword evidence="3" id="KW-1185">Reference proteome</keyword>
<keyword evidence="1" id="KW-0812">Transmembrane</keyword>
<keyword evidence="1" id="KW-1133">Transmembrane helix</keyword>